<protein>
    <recommendedName>
        <fullName evidence="5">Restriction endonuclease</fullName>
    </recommendedName>
</protein>
<dbReference type="Gene3D" id="3.40.1350.10">
    <property type="match status" value="1"/>
</dbReference>
<organism evidence="1 3">
    <name type="scientific">Candidatus Chlorohelix allophototropha</name>
    <dbReference type="NCBI Taxonomy" id="3003348"/>
    <lineage>
        <taxon>Bacteria</taxon>
        <taxon>Bacillati</taxon>
        <taxon>Chloroflexota</taxon>
        <taxon>Chloroflexia</taxon>
        <taxon>Candidatus Chloroheliales</taxon>
        <taxon>Candidatus Chloroheliaceae</taxon>
        <taxon>Candidatus Chlorohelix</taxon>
    </lineage>
</organism>
<dbReference type="EMBL" id="JACATZ010000001">
    <property type="protein sequence ID" value="NWJ44999.1"/>
    <property type="molecule type" value="Genomic_DNA"/>
</dbReference>
<dbReference type="SUPFAM" id="SSF52980">
    <property type="entry name" value="Restriction endonuclease-like"/>
    <property type="match status" value="1"/>
</dbReference>
<reference evidence="1 3" key="1">
    <citation type="submission" date="2020-06" db="EMBL/GenBank/DDBJ databases">
        <title>Anoxygenic phototrophic Chloroflexota member uses a Type I reaction center.</title>
        <authorList>
            <person name="Tsuji J.M."/>
            <person name="Shaw N.A."/>
            <person name="Nagashima S."/>
            <person name="Venkiteswaran J."/>
            <person name="Schiff S.L."/>
            <person name="Hanada S."/>
            <person name="Tank M."/>
            <person name="Neufeld J.D."/>
        </authorList>
    </citation>
    <scope>NUCLEOTIDE SEQUENCE [LARGE SCALE GENOMIC DNA]</scope>
    <source>
        <strain evidence="1">L227-S17</strain>
    </source>
</reference>
<reference evidence="2" key="2">
    <citation type="journal article" date="2024" name="Nature">
        <title>Anoxygenic phototroph of the Chloroflexota uses a type I reaction centre.</title>
        <authorList>
            <person name="Tsuji J.M."/>
            <person name="Shaw N.A."/>
            <person name="Nagashima S."/>
            <person name="Venkiteswaran J.J."/>
            <person name="Schiff S.L."/>
            <person name="Watanabe T."/>
            <person name="Fukui M."/>
            <person name="Hanada S."/>
            <person name="Tank M."/>
            <person name="Neufeld J.D."/>
        </authorList>
    </citation>
    <scope>NUCLEOTIDE SEQUENCE</scope>
    <source>
        <strain evidence="2">L227-S17</strain>
    </source>
</reference>
<proteinExistence type="predicted"/>
<dbReference type="GO" id="GO:0003676">
    <property type="term" value="F:nucleic acid binding"/>
    <property type="evidence" value="ECO:0007669"/>
    <property type="project" value="InterPro"/>
</dbReference>
<evidence type="ECO:0000313" key="3">
    <source>
        <dbReference type="Proteomes" id="UP000521676"/>
    </source>
</evidence>
<dbReference type="RefSeq" id="WP_341468773.1">
    <property type="nucleotide sequence ID" value="NZ_CP128399.1"/>
</dbReference>
<evidence type="ECO:0000313" key="1">
    <source>
        <dbReference type="EMBL" id="NWJ44999.1"/>
    </source>
</evidence>
<evidence type="ECO:0008006" key="5">
    <source>
        <dbReference type="Google" id="ProtNLM"/>
    </source>
</evidence>
<sequence length="346" mass="38709">MTKKSILPLLVAFLEESLANEPETPTLTPELKRIANALERIAASLEKLAPVSPTAPLQNGTVKTETKVVTTQQNITNPPKNGAISPATKVATTQQNPAAKPAPILAEPIVLRQYLEKHNITLDKSKTETDPKLERLAVYLGHNYAACEELYNLLKRNLNAPQEAFSYSLKEIVPAHKKIIRQFCHLLKVAGLLEEYSYHGSPDFKVQIKASGTEKKFINGAWLESSVRHEIVRIVEPYGENSKQQFKIWSNVEITCKDGAKRELDVLFALGKKVYCVEAKLKPDKEELEEWVKRVKPLGLENKFLLVVAADKSIEECQKLRQTLGNVAITGLDNLEQTLLELVKTK</sequence>
<dbReference type="Proteomes" id="UP000521676">
    <property type="component" value="Unassembled WGS sequence"/>
</dbReference>
<dbReference type="AlphaFoldDB" id="A0A8T7LZK5"/>
<accession>A0A8T7LZK5</accession>
<evidence type="ECO:0000313" key="4">
    <source>
        <dbReference type="Proteomes" id="UP001431572"/>
    </source>
</evidence>
<dbReference type="InterPro" id="IPR011335">
    <property type="entry name" value="Restrct_endonuc-II-like"/>
</dbReference>
<dbReference type="EMBL" id="CP128399">
    <property type="protein sequence ID" value="WJW66880.1"/>
    <property type="molecule type" value="Genomic_DNA"/>
</dbReference>
<keyword evidence="4" id="KW-1185">Reference proteome</keyword>
<gene>
    <name evidence="1" type="ORF">HXX08_03885</name>
    <name evidence="2" type="ORF">OZ401_000125</name>
</gene>
<name>A0A8T7LZK5_9CHLR</name>
<dbReference type="InterPro" id="IPR011856">
    <property type="entry name" value="tRNA_endonuc-like_dom_sf"/>
</dbReference>
<evidence type="ECO:0000313" key="2">
    <source>
        <dbReference type="EMBL" id="WJW66880.1"/>
    </source>
</evidence>
<dbReference type="Proteomes" id="UP001431572">
    <property type="component" value="Chromosome 1"/>
</dbReference>